<accession>A0A166F0B9</accession>
<evidence type="ECO:0000313" key="1">
    <source>
        <dbReference type="EMBL" id="KZX17193.1"/>
    </source>
</evidence>
<proteinExistence type="predicted"/>
<dbReference type="SUPFAM" id="SSF101898">
    <property type="entry name" value="NHL repeat"/>
    <property type="match status" value="1"/>
</dbReference>
<sequence length="331" mass="38922">MVLSENKGFHTENIDKIEIGKEFIKINKLNYFGFYNISENKKYIVSWLDCSEDRHKCGRRNGGKGTYILCEDESVILKGKIERPNEGKVGNNGNFIFEDWLFNKDGINETGSICYGFNKNGRTILKHYLNSNIRESAISDDGNFAIFQTGYNESSLDGNKLYFFDLKENNLLWDISIKNMWPEGYIIKEHERIIYLDHGNGYKYKFDFDGNFLDEKIWDREKLDITTEYKLYILLLEELNKLDKSNASLDHYDDLLPYFNKLLRTNVSNNIKSFIYKEIAIIDYKKKNLESSLANLKLSLNYYSSLTTRRLYNKIKEEHKNSILNTNFAKQ</sequence>
<comment type="caution">
    <text evidence="1">The sequence shown here is derived from an EMBL/GenBank/DDBJ whole genome shotgun (WGS) entry which is preliminary data.</text>
</comment>
<dbReference type="PATRIC" id="fig|55758.3.peg.340"/>
<dbReference type="Proteomes" id="UP000077066">
    <property type="component" value="Unassembled WGS sequence"/>
</dbReference>
<reference evidence="1 2" key="1">
    <citation type="submission" date="2016-04" db="EMBL/GenBank/DDBJ databases">
        <title>Genome sequence of Methanobrevibacter filiformis DSM 11501.</title>
        <authorList>
            <person name="Poehlein A."/>
            <person name="Seedorf H."/>
            <person name="Daniel R."/>
        </authorList>
    </citation>
    <scope>NUCLEOTIDE SEQUENCE [LARGE SCALE GENOMIC DNA]</scope>
    <source>
        <strain evidence="1 2">DSM 11501</strain>
    </source>
</reference>
<gene>
    <name evidence="1" type="ORF">MBFIL_03050</name>
</gene>
<name>A0A166F0B9_9EURY</name>
<dbReference type="RefSeq" id="WP_066970817.1">
    <property type="nucleotide sequence ID" value="NZ_LWMT01000039.1"/>
</dbReference>
<dbReference type="EMBL" id="LWMT01000039">
    <property type="protein sequence ID" value="KZX17193.1"/>
    <property type="molecule type" value="Genomic_DNA"/>
</dbReference>
<organism evidence="1 2">
    <name type="scientific">Methanobrevibacter filiformis</name>
    <dbReference type="NCBI Taxonomy" id="55758"/>
    <lineage>
        <taxon>Archaea</taxon>
        <taxon>Methanobacteriati</taxon>
        <taxon>Methanobacteriota</taxon>
        <taxon>Methanomada group</taxon>
        <taxon>Methanobacteria</taxon>
        <taxon>Methanobacteriales</taxon>
        <taxon>Methanobacteriaceae</taxon>
        <taxon>Methanobrevibacter</taxon>
    </lineage>
</organism>
<keyword evidence="2" id="KW-1185">Reference proteome</keyword>
<dbReference type="AlphaFoldDB" id="A0A166F0B9"/>
<evidence type="ECO:0000313" key="2">
    <source>
        <dbReference type="Proteomes" id="UP000077066"/>
    </source>
</evidence>
<protein>
    <submittedName>
        <fullName evidence="1">Uncharacterized protein</fullName>
    </submittedName>
</protein>